<dbReference type="InterPro" id="IPR013783">
    <property type="entry name" value="Ig-like_fold"/>
</dbReference>
<evidence type="ECO:0000259" key="1">
    <source>
        <dbReference type="PROSITE" id="PS50853"/>
    </source>
</evidence>
<dbReference type="AlphaFoldDB" id="A0A2G9U076"/>
<dbReference type="SMART" id="SM00060">
    <property type="entry name" value="FN3"/>
    <property type="match status" value="1"/>
</dbReference>
<dbReference type="PROSITE" id="PS50853">
    <property type="entry name" value="FN3"/>
    <property type="match status" value="1"/>
</dbReference>
<name>A0A2G9U076_TELCI</name>
<dbReference type="Gene3D" id="2.60.40.10">
    <property type="entry name" value="Immunoglobulins"/>
    <property type="match status" value="1"/>
</dbReference>
<dbReference type="Pfam" id="PF00041">
    <property type="entry name" value="fn3"/>
    <property type="match status" value="1"/>
</dbReference>
<dbReference type="Proteomes" id="UP000230423">
    <property type="component" value="Unassembled WGS sequence"/>
</dbReference>
<dbReference type="OrthoDB" id="10253954at2759"/>
<evidence type="ECO:0000313" key="2">
    <source>
        <dbReference type="EMBL" id="PIO63102.1"/>
    </source>
</evidence>
<dbReference type="InterPro" id="IPR036116">
    <property type="entry name" value="FN3_sf"/>
</dbReference>
<reference evidence="2 3" key="1">
    <citation type="submission" date="2015-09" db="EMBL/GenBank/DDBJ databases">
        <title>Draft genome of the parasitic nematode Teladorsagia circumcincta isolate WARC Sus (inbred).</title>
        <authorList>
            <person name="Mitreva M."/>
        </authorList>
    </citation>
    <scope>NUCLEOTIDE SEQUENCE [LARGE SCALE GENOMIC DNA]</scope>
    <source>
        <strain evidence="2 3">S</strain>
    </source>
</reference>
<dbReference type="CDD" id="cd00063">
    <property type="entry name" value="FN3"/>
    <property type="match status" value="1"/>
</dbReference>
<sequence length="198" mass="21973">YGCEIKTHMAPDFESPQLVRRLDWFHDDALVASYQQIQNPINASSIRNVRPVAPSSPEVKAFSNRSVTLVWNHNTAKAHRPILRFSVVVRTVEDDSRFVIPAPSNATTVIVDNLSPHTLYAFAVRAENAAGHSPFGPETRFRTLGEAPTSPPLVLAIRNTTVGCVSIAVEPPSDMQGELVGYHLLLQRLDDNEPRREL</sequence>
<dbReference type="EMBL" id="KZ351288">
    <property type="protein sequence ID" value="PIO63102.1"/>
    <property type="molecule type" value="Genomic_DNA"/>
</dbReference>
<gene>
    <name evidence="2" type="ORF">TELCIR_15314</name>
</gene>
<evidence type="ECO:0000313" key="3">
    <source>
        <dbReference type="Proteomes" id="UP000230423"/>
    </source>
</evidence>
<feature type="non-terminal residue" evidence="2">
    <location>
        <position position="1"/>
    </location>
</feature>
<accession>A0A2G9U076</accession>
<feature type="domain" description="Fibronectin type-III" evidence="1">
    <location>
        <begin position="53"/>
        <end position="146"/>
    </location>
</feature>
<protein>
    <submittedName>
        <fullName evidence="2">Fibronectin type III domain protein</fullName>
    </submittedName>
</protein>
<keyword evidence="3" id="KW-1185">Reference proteome</keyword>
<proteinExistence type="predicted"/>
<dbReference type="SUPFAM" id="SSF49265">
    <property type="entry name" value="Fibronectin type III"/>
    <property type="match status" value="1"/>
</dbReference>
<dbReference type="InterPro" id="IPR003961">
    <property type="entry name" value="FN3_dom"/>
</dbReference>
<organism evidence="2 3">
    <name type="scientific">Teladorsagia circumcincta</name>
    <name type="common">Brown stomach worm</name>
    <name type="synonym">Ostertagia circumcincta</name>
    <dbReference type="NCBI Taxonomy" id="45464"/>
    <lineage>
        <taxon>Eukaryota</taxon>
        <taxon>Metazoa</taxon>
        <taxon>Ecdysozoa</taxon>
        <taxon>Nematoda</taxon>
        <taxon>Chromadorea</taxon>
        <taxon>Rhabditida</taxon>
        <taxon>Rhabditina</taxon>
        <taxon>Rhabditomorpha</taxon>
        <taxon>Strongyloidea</taxon>
        <taxon>Trichostrongylidae</taxon>
        <taxon>Teladorsagia</taxon>
    </lineage>
</organism>